<keyword evidence="3" id="KW-1185">Reference proteome</keyword>
<dbReference type="GeneID" id="31758868"/>
<evidence type="ECO:0000313" key="3">
    <source>
        <dbReference type="Proteomes" id="UP000000775"/>
    </source>
</evidence>
<gene>
    <name evidence="2" type="primary">Hac prophage II orf12</name>
    <name evidence="2" type="ordered locus">Hac_1616</name>
</gene>
<feature type="coiled-coil region" evidence="1">
    <location>
        <begin position="16"/>
        <end position="43"/>
    </location>
</feature>
<dbReference type="HOGENOM" id="CLU_741397_0_0_7"/>
<keyword evidence="1" id="KW-0175">Coiled coil</keyword>
<dbReference type="BioCyc" id="HACI382638:HAC_RS06845-MONOMER"/>
<proteinExistence type="predicted"/>
<name>Q17VK2_HELAH</name>
<evidence type="ECO:0000313" key="2">
    <source>
        <dbReference type="EMBL" id="CAK00324.1"/>
    </source>
</evidence>
<dbReference type="STRING" id="382638.Hac_1616"/>
<dbReference type="RefSeq" id="WP_011578407.1">
    <property type="nucleotide sequence ID" value="NC_008229.1"/>
</dbReference>
<evidence type="ECO:0000256" key="1">
    <source>
        <dbReference type="SAM" id="Coils"/>
    </source>
</evidence>
<protein>
    <submittedName>
        <fullName evidence="2">Uncharacterized protein</fullName>
    </submittedName>
</protein>
<dbReference type="AlphaFoldDB" id="Q17VK2"/>
<sequence length="416" mass="47319">MNIPNLPDSALEISEVVQVKELKNELLEQLQNALKENSHFTDQVRLSLKGIARILETLLSLEFFKNADAIDASLRNSVEWLMHASEGLKSKMKEYEGFFSAFNASIQKNEQEITEILHQNTEKITSQILALENQIKKSAHKLSADYQAFLEQEKQNASEQINKNKQESLETLKQEKESANAAIEKNRQESLLALKQEKESANEAIEKNKSESLTSINEAKESANAAIEKNRQESLLALKQEKESANKEIQEAKQTAFNELKKELEPKVSGLFVGAYTIEETINIAGGQGKIKDLSDHALEKSKKYLIEVFFPFTNSNYSKKEALFRLQTSEGYLKESVQKFTLKYQEKGIYHSKLLGENISGVLSLHHVYFSGNIDKITTIIQEIPNHAIVRKELENDRFKDALMIQPQFNIGRKL</sequence>
<feature type="coiled-coil region" evidence="1">
    <location>
        <begin position="147"/>
        <end position="262"/>
    </location>
</feature>
<reference evidence="2 3" key="1">
    <citation type="journal article" date="2006" name="PLoS Genet.">
        <title>Who ate whom? Adaptive Helicobacter genomic changes that accompanied a host jump from early humans to large felines.</title>
        <authorList>
            <person name="Eppinger M."/>
            <person name="Baar C."/>
            <person name="Linz B."/>
            <person name="Raddatz G."/>
            <person name="Lanz C."/>
            <person name="Keller H."/>
            <person name="Morelli G."/>
            <person name="Gressmann H."/>
            <person name="Achtman M."/>
            <person name="Schuster S.C."/>
        </authorList>
    </citation>
    <scope>NUCLEOTIDE SEQUENCE [LARGE SCALE GENOMIC DNA]</scope>
    <source>
        <strain evidence="2 3">Sheeba</strain>
    </source>
</reference>
<dbReference type="EMBL" id="AM260522">
    <property type="protein sequence ID" value="CAK00324.1"/>
    <property type="molecule type" value="Genomic_DNA"/>
</dbReference>
<dbReference type="KEGG" id="hac:Hac_1616"/>
<dbReference type="Proteomes" id="UP000000775">
    <property type="component" value="Chromosome"/>
</dbReference>
<organism evidence="2 3">
    <name type="scientific">Helicobacter acinonychis (strain Sheeba)</name>
    <dbReference type="NCBI Taxonomy" id="382638"/>
    <lineage>
        <taxon>Bacteria</taxon>
        <taxon>Pseudomonadati</taxon>
        <taxon>Campylobacterota</taxon>
        <taxon>Epsilonproteobacteria</taxon>
        <taxon>Campylobacterales</taxon>
        <taxon>Helicobacteraceae</taxon>
        <taxon>Helicobacter</taxon>
    </lineage>
</organism>
<accession>Q17VK2</accession>